<keyword evidence="1" id="KW-0812">Transmembrane</keyword>
<feature type="transmembrane region" description="Helical" evidence="1">
    <location>
        <begin position="7"/>
        <end position="24"/>
    </location>
</feature>
<comment type="caution">
    <text evidence="2">The sequence shown here is derived from an EMBL/GenBank/DDBJ whole genome shotgun (WGS) entry which is preliminary data.</text>
</comment>
<sequence length="134" mass="15459">MEKKLKKLLSFIPIFVIIIIILWYKSPINGIKCYPESVSKIDINYNGKSIIITNTNDINFIIKSLNSISLNKSILKINKSKIGYIIDIDSTNKNIINNLIIYSPENASIGNFYYTDKNIMLPYKYIKNLYTNVN</sequence>
<dbReference type="EMBL" id="MDCO01000001">
    <property type="protein sequence ID" value="OEJ15651.1"/>
    <property type="molecule type" value="Genomic_DNA"/>
</dbReference>
<evidence type="ECO:0000256" key="1">
    <source>
        <dbReference type="SAM" id="Phobius"/>
    </source>
</evidence>
<dbReference type="AlphaFoldDB" id="A0A1E5NHM1"/>
<accession>A0A1E5NHM1</accession>
<dbReference type="Proteomes" id="UP000095247">
    <property type="component" value="Unassembled WGS sequence"/>
</dbReference>
<keyword evidence="1" id="KW-0472">Membrane</keyword>
<gene>
    <name evidence="2" type="ORF">BFL38_09270</name>
</gene>
<dbReference type="RefSeq" id="WP_069725134.1">
    <property type="nucleotide sequence ID" value="NZ_MDCO01000001.1"/>
</dbReference>
<keyword evidence="1" id="KW-1133">Transmembrane helix</keyword>
<evidence type="ECO:0000313" key="3">
    <source>
        <dbReference type="Proteomes" id="UP000095247"/>
    </source>
</evidence>
<name>A0A1E5NHM1_9SPIR</name>
<protein>
    <submittedName>
        <fullName evidence="2">Uncharacterized protein</fullName>
    </submittedName>
</protein>
<proteinExistence type="predicted"/>
<evidence type="ECO:0000313" key="2">
    <source>
        <dbReference type="EMBL" id="OEJ15651.1"/>
    </source>
</evidence>
<reference evidence="2 3" key="1">
    <citation type="submission" date="2016-08" db="EMBL/GenBank/DDBJ databases">
        <title>Characterization and recognition of Brachyspira hampsonii sp. nov., a novel intestinal spirochete that is pathogenic to pigs.</title>
        <authorList>
            <person name="Mirajkar N."/>
            <person name="La T."/>
            <person name="Phillips N."/>
            <person name="Hampson D."/>
            <person name="Gebhart C."/>
        </authorList>
    </citation>
    <scope>NUCLEOTIDE SEQUENCE [LARGE SCALE GENOMIC DNA]</scope>
    <source>
        <strain evidence="2 3">P280/1</strain>
    </source>
</reference>
<organism evidence="2 3">
    <name type="scientific">Brachyspira hampsonii</name>
    <dbReference type="NCBI Taxonomy" id="1287055"/>
    <lineage>
        <taxon>Bacteria</taxon>
        <taxon>Pseudomonadati</taxon>
        <taxon>Spirochaetota</taxon>
        <taxon>Spirochaetia</taxon>
        <taxon>Brachyspirales</taxon>
        <taxon>Brachyspiraceae</taxon>
        <taxon>Brachyspira</taxon>
    </lineage>
</organism>